<keyword evidence="4" id="KW-0689">Ribosomal protein</keyword>
<dbReference type="Proteomes" id="UP001634394">
    <property type="component" value="Unassembled WGS sequence"/>
</dbReference>
<evidence type="ECO:0000313" key="11">
    <source>
        <dbReference type="Proteomes" id="UP001634394"/>
    </source>
</evidence>
<keyword evidence="5" id="KW-0496">Mitochondrion</keyword>
<dbReference type="Gene3D" id="2.30.30.790">
    <property type="match status" value="1"/>
</dbReference>
<accession>A0ABD3XF84</accession>
<dbReference type="PANTHER" id="PTHR15680">
    <property type="entry name" value="RIBOSOMAL PROTEIN L19"/>
    <property type="match status" value="1"/>
</dbReference>
<name>A0ABD3XF84_SINWO</name>
<evidence type="ECO:0000313" key="10">
    <source>
        <dbReference type="EMBL" id="KAL3884231.1"/>
    </source>
</evidence>
<evidence type="ECO:0000256" key="6">
    <source>
        <dbReference type="ARBA" id="ARBA00023274"/>
    </source>
</evidence>
<dbReference type="SUPFAM" id="SSF50104">
    <property type="entry name" value="Translation proteins SH3-like domain"/>
    <property type="match status" value="1"/>
</dbReference>
<keyword evidence="3" id="KW-0809">Transit peptide</keyword>
<evidence type="ECO:0000256" key="2">
    <source>
        <dbReference type="ARBA" id="ARBA00005781"/>
    </source>
</evidence>
<evidence type="ECO:0000256" key="9">
    <source>
        <dbReference type="SAM" id="MobiDB-lite"/>
    </source>
</evidence>
<dbReference type="InterPro" id="IPR038657">
    <property type="entry name" value="Ribosomal_bL19_sf"/>
</dbReference>
<keyword evidence="11" id="KW-1185">Reference proteome</keyword>
<comment type="caution">
    <text evidence="10">The sequence shown here is derived from an EMBL/GenBank/DDBJ whole genome shotgun (WGS) entry which is preliminary data.</text>
</comment>
<dbReference type="GO" id="GO:0005739">
    <property type="term" value="C:mitochondrion"/>
    <property type="evidence" value="ECO:0007669"/>
    <property type="project" value="UniProtKB-SubCell"/>
</dbReference>
<dbReference type="EMBL" id="JBJQND010000003">
    <property type="protein sequence ID" value="KAL3884231.1"/>
    <property type="molecule type" value="Genomic_DNA"/>
</dbReference>
<reference evidence="10 11" key="1">
    <citation type="submission" date="2024-11" db="EMBL/GenBank/DDBJ databases">
        <title>Chromosome-level genome assembly of the freshwater bivalve Anodonta woodiana.</title>
        <authorList>
            <person name="Chen X."/>
        </authorList>
    </citation>
    <scope>NUCLEOTIDE SEQUENCE [LARGE SCALE GENOMIC DNA]</scope>
    <source>
        <strain evidence="10">MN2024</strain>
        <tissue evidence="10">Gills</tissue>
    </source>
</reference>
<evidence type="ECO:0000256" key="3">
    <source>
        <dbReference type="ARBA" id="ARBA00022946"/>
    </source>
</evidence>
<keyword evidence="6" id="KW-0687">Ribonucleoprotein</keyword>
<protein>
    <recommendedName>
        <fullName evidence="7">Large ribosomal subunit protein bL19m</fullName>
    </recommendedName>
    <alternativeName>
        <fullName evidence="8">39S ribosomal protein L19, mitochondrial</fullName>
    </alternativeName>
</protein>
<evidence type="ECO:0000256" key="5">
    <source>
        <dbReference type="ARBA" id="ARBA00023128"/>
    </source>
</evidence>
<dbReference type="AlphaFoldDB" id="A0ABD3XF84"/>
<evidence type="ECO:0000256" key="7">
    <source>
        <dbReference type="ARBA" id="ARBA00035288"/>
    </source>
</evidence>
<gene>
    <name evidence="10" type="ORF">ACJMK2_030449</name>
</gene>
<dbReference type="GO" id="GO:0005840">
    <property type="term" value="C:ribosome"/>
    <property type="evidence" value="ECO:0007669"/>
    <property type="project" value="UniProtKB-KW"/>
</dbReference>
<comment type="subcellular location">
    <subcellularLocation>
        <location evidence="1">Mitochondrion</location>
    </subcellularLocation>
</comment>
<dbReference type="FunFam" id="2.30.30.790:FF:000002">
    <property type="entry name" value="39S ribosomal protein L19, mitochondrial"/>
    <property type="match status" value="1"/>
</dbReference>
<feature type="region of interest" description="Disordered" evidence="9">
    <location>
        <begin position="297"/>
        <end position="318"/>
    </location>
</feature>
<organism evidence="10 11">
    <name type="scientific">Sinanodonta woodiana</name>
    <name type="common">Chinese pond mussel</name>
    <name type="synonym">Anodonta woodiana</name>
    <dbReference type="NCBI Taxonomy" id="1069815"/>
    <lineage>
        <taxon>Eukaryota</taxon>
        <taxon>Metazoa</taxon>
        <taxon>Spiralia</taxon>
        <taxon>Lophotrochozoa</taxon>
        <taxon>Mollusca</taxon>
        <taxon>Bivalvia</taxon>
        <taxon>Autobranchia</taxon>
        <taxon>Heteroconchia</taxon>
        <taxon>Palaeoheterodonta</taxon>
        <taxon>Unionida</taxon>
        <taxon>Unionoidea</taxon>
        <taxon>Unionidae</taxon>
        <taxon>Unioninae</taxon>
        <taxon>Sinanodonta</taxon>
    </lineage>
</organism>
<comment type="similarity">
    <text evidence="2">Belongs to the bacterial ribosomal protein bL19 family.</text>
</comment>
<evidence type="ECO:0000256" key="1">
    <source>
        <dbReference type="ARBA" id="ARBA00004173"/>
    </source>
</evidence>
<dbReference type="PANTHER" id="PTHR15680:SF9">
    <property type="entry name" value="LARGE RIBOSOMAL SUBUNIT PROTEIN BL19M"/>
    <property type="match status" value="1"/>
</dbReference>
<dbReference type="InterPro" id="IPR001857">
    <property type="entry name" value="Ribosomal_bL19"/>
</dbReference>
<evidence type="ECO:0000256" key="8">
    <source>
        <dbReference type="ARBA" id="ARBA00035359"/>
    </source>
</evidence>
<sequence length="318" mass="37855">MAAPCRKIINQFVKRSLKCFEPRVIPCRWSNTVRNHTVEKHRHSPLSSTRELVNQQDSPSDVMVPREFRFVHPDFLPYPVWNRRDRVREKLEREDMLKRRAVIDIPEFYVGSIMAVTLADKNAPGKQNRFVGICIDRAGHGLYHYFVLRNAIDGQGVEIKYDMYNPLLLKIEVLKLEKRLDPQLYYLRDAPLEYSTFRLDMEPVSVLKGAQVPLNAIKVKMNPRPWCRRWERHNLKGVLPLDDYITEKMKKQKQHPQIEKPWEKHDLMLKARTSIDDREVDQIMTEVYKRKEKIQKEKFQKRGQEGKREVKKAQEVKK</sequence>
<dbReference type="InterPro" id="IPR008991">
    <property type="entry name" value="Translation_prot_SH3-like_sf"/>
</dbReference>
<dbReference type="GO" id="GO:1990904">
    <property type="term" value="C:ribonucleoprotein complex"/>
    <property type="evidence" value="ECO:0007669"/>
    <property type="project" value="UniProtKB-KW"/>
</dbReference>
<evidence type="ECO:0000256" key="4">
    <source>
        <dbReference type="ARBA" id="ARBA00022980"/>
    </source>
</evidence>
<dbReference type="Pfam" id="PF01245">
    <property type="entry name" value="Ribosomal_L19"/>
    <property type="match status" value="1"/>
</dbReference>
<proteinExistence type="inferred from homology"/>